<evidence type="ECO:0000313" key="2">
    <source>
        <dbReference type="EMBL" id="MBI3627883.1"/>
    </source>
</evidence>
<evidence type="ECO:0000259" key="1">
    <source>
        <dbReference type="Pfam" id="PF13473"/>
    </source>
</evidence>
<proteinExistence type="predicted"/>
<dbReference type="InterPro" id="IPR028096">
    <property type="entry name" value="EfeO_Cupredoxin"/>
</dbReference>
<organism evidence="2 3">
    <name type="scientific">Candidatus Sungiibacteriota bacterium</name>
    <dbReference type="NCBI Taxonomy" id="2750080"/>
    <lineage>
        <taxon>Bacteria</taxon>
        <taxon>Candidatus Sungiibacteriota</taxon>
    </lineage>
</organism>
<gene>
    <name evidence="2" type="ORF">HY220_04060</name>
</gene>
<dbReference type="EMBL" id="JACQCQ010000013">
    <property type="protein sequence ID" value="MBI3627883.1"/>
    <property type="molecule type" value="Genomic_DNA"/>
</dbReference>
<dbReference type="InterPro" id="IPR008972">
    <property type="entry name" value="Cupredoxin"/>
</dbReference>
<protein>
    <submittedName>
        <fullName evidence="2">Cupredoxin domain-containing protein</fullName>
    </submittedName>
</protein>
<dbReference type="Gene3D" id="2.60.40.420">
    <property type="entry name" value="Cupredoxins - blue copper proteins"/>
    <property type="match status" value="1"/>
</dbReference>
<dbReference type="AlphaFoldDB" id="A0A9D6LQJ0"/>
<feature type="domain" description="EfeO-type cupredoxin-like" evidence="1">
    <location>
        <begin position="39"/>
        <end position="114"/>
    </location>
</feature>
<reference evidence="2" key="1">
    <citation type="submission" date="2020-07" db="EMBL/GenBank/DDBJ databases">
        <title>Huge and variable diversity of episymbiotic CPR bacteria and DPANN archaea in groundwater ecosystems.</title>
        <authorList>
            <person name="He C.Y."/>
            <person name="Keren R."/>
            <person name="Whittaker M."/>
            <person name="Farag I.F."/>
            <person name="Doudna J."/>
            <person name="Cate J.H.D."/>
            <person name="Banfield J.F."/>
        </authorList>
    </citation>
    <scope>NUCLEOTIDE SEQUENCE</scope>
    <source>
        <strain evidence="2">NC_groundwater_972_Pr1_S-0.2um_49_27</strain>
    </source>
</reference>
<dbReference type="SUPFAM" id="SSF49503">
    <property type="entry name" value="Cupredoxins"/>
    <property type="match status" value="1"/>
</dbReference>
<name>A0A9D6LQJ0_9BACT</name>
<dbReference type="Pfam" id="PF13473">
    <property type="entry name" value="Cupredoxin_1"/>
    <property type="match status" value="1"/>
</dbReference>
<comment type="caution">
    <text evidence="2">The sequence shown here is derived from an EMBL/GenBank/DDBJ whole genome shotgun (WGS) entry which is preliminary data.</text>
</comment>
<dbReference type="Proteomes" id="UP000808388">
    <property type="component" value="Unassembled WGS sequence"/>
</dbReference>
<sequence>MNKYLILIIVGLVILVAGMGYRYFILPRGQAPVITGNVKAVTIVAKKNQWRFLPDQITVIRGDKIVATVVNEDDYDHGLAIDAYGVSQRMPANSTITIEFTVTQEGDFSFYCSVPCGEGVVDGKKRTHFDMVGVIHVVPASS</sequence>
<evidence type="ECO:0000313" key="3">
    <source>
        <dbReference type="Proteomes" id="UP000808388"/>
    </source>
</evidence>
<accession>A0A9D6LQJ0</accession>